<evidence type="ECO:0000313" key="1">
    <source>
        <dbReference type="EMBL" id="EFO97851.1"/>
    </source>
</evidence>
<gene>
    <name evidence="1" type="ORF">CRE_15954</name>
</gene>
<dbReference type="HOGENOM" id="CLU_2778294_0_0_1"/>
<dbReference type="InParanoid" id="E3MBR7"/>
<organism evidence="2">
    <name type="scientific">Caenorhabditis remanei</name>
    <name type="common">Caenorhabditis vulgaris</name>
    <dbReference type="NCBI Taxonomy" id="31234"/>
    <lineage>
        <taxon>Eukaryota</taxon>
        <taxon>Metazoa</taxon>
        <taxon>Ecdysozoa</taxon>
        <taxon>Nematoda</taxon>
        <taxon>Chromadorea</taxon>
        <taxon>Rhabditida</taxon>
        <taxon>Rhabditina</taxon>
        <taxon>Rhabditomorpha</taxon>
        <taxon>Rhabditoidea</taxon>
        <taxon>Rhabditidae</taxon>
        <taxon>Peloderinae</taxon>
        <taxon>Caenorhabditis</taxon>
    </lineage>
</organism>
<dbReference type="Proteomes" id="UP000008281">
    <property type="component" value="Unassembled WGS sequence"/>
</dbReference>
<proteinExistence type="predicted"/>
<evidence type="ECO:0000313" key="2">
    <source>
        <dbReference type="Proteomes" id="UP000008281"/>
    </source>
</evidence>
<name>E3MBR7_CAERE</name>
<protein>
    <submittedName>
        <fullName evidence="1">Uncharacterized protein</fullName>
    </submittedName>
</protein>
<dbReference type="EMBL" id="DS268433">
    <property type="protein sequence ID" value="EFO97851.1"/>
    <property type="molecule type" value="Genomic_DNA"/>
</dbReference>
<sequence>MKQVETASNSFDAVRDVWNNATSLRNHSRFLKVLHTEAEFRGNLTVSVSYEKKDLPPISTTKKASGQAE</sequence>
<reference evidence="1" key="1">
    <citation type="submission" date="2007-07" db="EMBL/GenBank/DDBJ databases">
        <title>PCAP assembly of the Caenorhabditis remanei genome.</title>
        <authorList>
            <consortium name="The Caenorhabditis remanei Sequencing Consortium"/>
            <person name="Wilson R.K."/>
        </authorList>
    </citation>
    <scope>NUCLEOTIDE SEQUENCE [LARGE SCALE GENOMIC DNA]</scope>
    <source>
        <strain evidence="1">PB4641</strain>
    </source>
</reference>
<keyword evidence="2" id="KW-1185">Reference proteome</keyword>
<accession>E3MBR7</accession>
<dbReference type="AlphaFoldDB" id="E3MBR7"/>